<protein>
    <recommendedName>
        <fullName evidence="7">Type II secretion system protein GspF domain-containing protein</fullName>
    </recommendedName>
</protein>
<dbReference type="InterPro" id="IPR042094">
    <property type="entry name" value="T2SS_GspF_sf"/>
</dbReference>
<dbReference type="AlphaFoldDB" id="A0A5C7WJ15"/>
<keyword evidence="4 6" id="KW-1133">Transmembrane helix</keyword>
<feature type="transmembrane region" description="Helical" evidence="6">
    <location>
        <begin position="249"/>
        <end position="270"/>
    </location>
</feature>
<evidence type="ECO:0000313" key="8">
    <source>
        <dbReference type="EMBL" id="TXI37737.1"/>
    </source>
</evidence>
<dbReference type="Pfam" id="PF00482">
    <property type="entry name" value="T2SSF"/>
    <property type="match status" value="1"/>
</dbReference>
<dbReference type="Proteomes" id="UP000321374">
    <property type="component" value="Unassembled WGS sequence"/>
</dbReference>
<keyword evidence="2" id="KW-1003">Cell membrane</keyword>
<dbReference type="PANTHER" id="PTHR35007:SF1">
    <property type="entry name" value="PILUS ASSEMBLY PROTEIN"/>
    <property type="match status" value="1"/>
</dbReference>
<evidence type="ECO:0000256" key="6">
    <source>
        <dbReference type="SAM" id="Phobius"/>
    </source>
</evidence>
<gene>
    <name evidence="8" type="ORF">E6Q51_02615</name>
</gene>
<feature type="transmembrane region" description="Helical" evidence="6">
    <location>
        <begin position="112"/>
        <end position="131"/>
    </location>
</feature>
<dbReference type="InterPro" id="IPR018076">
    <property type="entry name" value="T2SS_GspF_dom"/>
</dbReference>
<name>A0A5C7WJ15_METME</name>
<evidence type="ECO:0000259" key="7">
    <source>
        <dbReference type="Pfam" id="PF00482"/>
    </source>
</evidence>
<comment type="subcellular location">
    <subcellularLocation>
        <location evidence="1">Cell membrane</location>
        <topology evidence="1">Multi-pass membrane protein</topology>
    </subcellularLocation>
</comment>
<evidence type="ECO:0000256" key="4">
    <source>
        <dbReference type="ARBA" id="ARBA00022989"/>
    </source>
</evidence>
<evidence type="ECO:0000256" key="3">
    <source>
        <dbReference type="ARBA" id="ARBA00022692"/>
    </source>
</evidence>
<dbReference type="EMBL" id="SSGG01000045">
    <property type="protein sequence ID" value="TXI37737.1"/>
    <property type="molecule type" value="Genomic_DNA"/>
</dbReference>
<evidence type="ECO:0000256" key="2">
    <source>
        <dbReference type="ARBA" id="ARBA00022475"/>
    </source>
</evidence>
<organism evidence="8 9">
    <name type="scientific">Methylophilus methylotrophus</name>
    <name type="common">Bacterium W3A1</name>
    <dbReference type="NCBI Taxonomy" id="17"/>
    <lineage>
        <taxon>Bacteria</taxon>
        <taxon>Pseudomonadati</taxon>
        <taxon>Pseudomonadota</taxon>
        <taxon>Betaproteobacteria</taxon>
        <taxon>Nitrosomonadales</taxon>
        <taxon>Methylophilaceae</taxon>
        <taxon>Methylophilus</taxon>
    </lineage>
</organism>
<evidence type="ECO:0000256" key="5">
    <source>
        <dbReference type="ARBA" id="ARBA00023136"/>
    </source>
</evidence>
<reference evidence="8 9" key="1">
    <citation type="submission" date="2018-09" db="EMBL/GenBank/DDBJ databases">
        <title>Metagenome Assembled Genomes from an Advanced Water Purification Facility.</title>
        <authorList>
            <person name="Stamps B.W."/>
            <person name="Spear J.R."/>
        </authorList>
    </citation>
    <scope>NUCLEOTIDE SEQUENCE [LARGE SCALE GENOMIC DNA]</scope>
    <source>
        <strain evidence="8">Bin_42_2</strain>
    </source>
</reference>
<keyword evidence="5 6" id="KW-0472">Membrane</keyword>
<comment type="caution">
    <text evidence="8">The sequence shown here is derived from an EMBL/GenBank/DDBJ whole genome shotgun (WGS) entry which is preliminary data.</text>
</comment>
<evidence type="ECO:0000313" key="9">
    <source>
        <dbReference type="Proteomes" id="UP000321374"/>
    </source>
</evidence>
<evidence type="ECO:0000256" key="1">
    <source>
        <dbReference type="ARBA" id="ARBA00004651"/>
    </source>
</evidence>
<dbReference type="PANTHER" id="PTHR35007">
    <property type="entry name" value="INTEGRAL MEMBRANE PROTEIN-RELATED"/>
    <property type="match status" value="1"/>
</dbReference>
<dbReference type="Gene3D" id="1.20.81.30">
    <property type="entry name" value="Type II secretion system (T2SS), domain F"/>
    <property type="match status" value="1"/>
</dbReference>
<sequence length="315" mass="36053">MIIFVILLLLLLAYLLYDIYMDSQRQKIMERLEFGFESEAIEQPSLWDGATNLMQVNAIRQLLYRSVITRTLDVTIKRAGFKFGLFQALFILLFVACVAGLGIYFFANNPAATVAVFFLAPLSIFMIWRLLAEQQQKKIDLQLPSLINSMLTTMRAGGTPIQALHATSRNADNPMKDSITQVLNQLQLGQSPITVWKDWSDFWDTKSTRLLSTGIRVKWEAGGQMASVLEHILESIEFRRKIEQRINTLTTQAKLGSILLSVIPPLLVYLQYRVKPELVIEMFNDEIGKQLYLYAGILTTVGFFWLRKMAKIKME</sequence>
<feature type="transmembrane region" description="Helical" evidence="6">
    <location>
        <begin position="83"/>
        <end position="106"/>
    </location>
</feature>
<proteinExistence type="predicted"/>
<dbReference type="GO" id="GO:0005886">
    <property type="term" value="C:plasma membrane"/>
    <property type="evidence" value="ECO:0007669"/>
    <property type="project" value="UniProtKB-SubCell"/>
</dbReference>
<accession>A0A5C7WJ15</accession>
<keyword evidence="3 6" id="KW-0812">Transmembrane</keyword>
<feature type="domain" description="Type II secretion system protein GspF" evidence="7">
    <location>
        <begin position="147"/>
        <end position="268"/>
    </location>
</feature>
<feature type="transmembrane region" description="Helical" evidence="6">
    <location>
        <begin position="290"/>
        <end position="306"/>
    </location>
</feature>